<keyword evidence="3" id="KW-1185">Reference proteome</keyword>
<dbReference type="RefSeq" id="WP_344904057.1">
    <property type="nucleotide sequence ID" value="NZ_BAAAWD010000019.1"/>
</dbReference>
<protein>
    <recommendedName>
        <fullName evidence="4">DUF624 domain-containing protein</fullName>
    </recommendedName>
</protein>
<keyword evidence="1" id="KW-0812">Transmembrane</keyword>
<keyword evidence="1" id="KW-0472">Membrane</keyword>
<proteinExistence type="predicted"/>
<keyword evidence="1" id="KW-1133">Transmembrane helix</keyword>
<evidence type="ECO:0000256" key="1">
    <source>
        <dbReference type="SAM" id="Phobius"/>
    </source>
</evidence>
<feature type="transmembrane region" description="Helical" evidence="1">
    <location>
        <begin position="139"/>
        <end position="161"/>
    </location>
</feature>
<evidence type="ECO:0000313" key="2">
    <source>
        <dbReference type="EMBL" id="GAA3032471.1"/>
    </source>
</evidence>
<dbReference type="Proteomes" id="UP001499930">
    <property type="component" value="Unassembled WGS sequence"/>
</dbReference>
<evidence type="ECO:0008006" key="4">
    <source>
        <dbReference type="Google" id="ProtNLM"/>
    </source>
</evidence>
<feature type="transmembrane region" description="Helical" evidence="1">
    <location>
        <begin position="60"/>
        <end position="85"/>
    </location>
</feature>
<name>A0ABP6L9S3_9ACTN</name>
<gene>
    <name evidence="2" type="ORF">GCM10017559_69680</name>
</gene>
<sequence length="184" mass="18820">MRGGRLELLAESLVLGLLMFLASLPVVTAFVALAAGCALLRDREEVSVGVRPYWARLRQVARSGPAGFLAPAAVAGALLLDGVAVRAGVPGHQVLSYLVPALAVVAGALALRVAVAWRPGTSWPDAARTAADHLAGDRYGTALLAAAVPVAAIICLGYPVVTPLVLGQLALAAVAVDARRVRHA</sequence>
<reference evidence="3" key="1">
    <citation type="journal article" date="2019" name="Int. J. Syst. Evol. Microbiol.">
        <title>The Global Catalogue of Microorganisms (GCM) 10K type strain sequencing project: providing services to taxonomists for standard genome sequencing and annotation.</title>
        <authorList>
            <consortium name="The Broad Institute Genomics Platform"/>
            <consortium name="The Broad Institute Genome Sequencing Center for Infectious Disease"/>
            <person name="Wu L."/>
            <person name="Ma J."/>
        </authorList>
    </citation>
    <scope>NUCLEOTIDE SEQUENCE [LARGE SCALE GENOMIC DNA]</scope>
    <source>
        <strain evidence="3">JCM 3106</strain>
    </source>
</reference>
<evidence type="ECO:0000313" key="3">
    <source>
        <dbReference type="Proteomes" id="UP001499930"/>
    </source>
</evidence>
<dbReference type="EMBL" id="BAAAWD010000019">
    <property type="protein sequence ID" value="GAA3032471.1"/>
    <property type="molecule type" value="Genomic_DNA"/>
</dbReference>
<feature type="transmembrane region" description="Helical" evidence="1">
    <location>
        <begin position="97"/>
        <end position="118"/>
    </location>
</feature>
<feature type="transmembrane region" description="Helical" evidence="1">
    <location>
        <begin position="12"/>
        <end position="40"/>
    </location>
</feature>
<comment type="caution">
    <text evidence="2">The sequence shown here is derived from an EMBL/GenBank/DDBJ whole genome shotgun (WGS) entry which is preliminary data.</text>
</comment>
<accession>A0ABP6L9S3</accession>
<organism evidence="2 3">
    <name type="scientific">Streptosporangium longisporum</name>
    <dbReference type="NCBI Taxonomy" id="46187"/>
    <lineage>
        <taxon>Bacteria</taxon>
        <taxon>Bacillati</taxon>
        <taxon>Actinomycetota</taxon>
        <taxon>Actinomycetes</taxon>
        <taxon>Streptosporangiales</taxon>
        <taxon>Streptosporangiaceae</taxon>
        <taxon>Streptosporangium</taxon>
    </lineage>
</organism>